<dbReference type="Gene3D" id="1.10.260.40">
    <property type="entry name" value="lambda repressor-like DNA-binding domains"/>
    <property type="match status" value="1"/>
</dbReference>
<dbReference type="Proteomes" id="UP001321580">
    <property type="component" value="Unassembled WGS sequence"/>
</dbReference>
<keyword evidence="3" id="KW-1185">Reference proteome</keyword>
<dbReference type="PANTHER" id="PTHR36924">
    <property type="entry name" value="ANTITOXIN HIGA-1"/>
    <property type="match status" value="1"/>
</dbReference>
<dbReference type="InterPro" id="IPR010982">
    <property type="entry name" value="Lambda_DNA-bd_dom_sf"/>
</dbReference>
<dbReference type="EMBL" id="JASGBI010000002">
    <property type="protein sequence ID" value="MDI9240758.1"/>
    <property type="molecule type" value="Genomic_DNA"/>
</dbReference>
<accession>A0ABT6XL33</accession>
<organism evidence="2 3">
    <name type="scientific">Lysobacter stagni</name>
    <dbReference type="NCBI Taxonomy" id="3045172"/>
    <lineage>
        <taxon>Bacteria</taxon>
        <taxon>Pseudomonadati</taxon>
        <taxon>Pseudomonadota</taxon>
        <taxon>Gammaproteobacteria</taxon>
        <taxon>Lysobacterales</taxon>
        <taxon>Lysobacteraceae</taxon>
        <taxon>Lysobacter</taxon>
    </lineage>
</organism>
<dbReference type="NCBIfam" id="TIGR02607">
    <property type="entry name" value="antidote_HigA"/>
    <property type="match status" value="1"/>
</dbReference>
<evidence type="ECO:0000313" key="3">
    <source>
        <dbReference type="Proteomes" id="UP001321580"/>
    </source>
</evidence>
<reference evidence="2 3" key="1">
    <citation type="submission" date="2023-05" db="EMBL/GenBank/DDBJ databases">
        <title>Lysobacter sp. strain LF1 Genome sequencing and assembly.</title>
        <authorList>
            <person name="Jung Y."/>
        </authorList>
    </citation>
    <scope>NUCLEOTIDE SEQUENCE [LARGE SCALE GENOMIC DNA]</scope>
    <source>
        <strain evidence="2 3">LF1</strain>
    </source>
</reference>
<keyword evidence="1" id="KW-0238">DNA-binding</keyword>
<sequence>MKSPAHRLYPMHPGELLRERYLVALNISVSELATHLHLPAKELEDVVNQRRPVSADMAARLARYFGGDAHTWLMVQADYDLKTLPNRDAIERDIEPLFPPT</sequence>
<dbReference type="SUPFAM" id="SSF47413">
    <property type="entry name" value="lambda repressor-like DNA-binding domains"/>
    <property type="match status" value="1"/>
</dbReference>
<gene>
    <name evidence="2" type="ORF">QLQ15_17785</name>
</gene>
<dbReference type="CDD" id="cd00093">
    <property type="entry name" value="HTH_XRE"/>
    <property type="match status" value="1"/>
</dbReference>
<protein>
    <submittedName>
        <fullName evidence="2">HigA family addiction module antitoxin</fullName>
    </submittedName>
</protein>
<name>A0ABT6XL33_9GAMM</name>
<dbReference type="InterPro" id="IPR013430">
    <property type="entry name" value="Toxin_antidote_HigA"/>
</dbReference>
<dbReference type="InterPro" id="IPR001387">
    <property type="entry name" value="Cro/C1-type_HTH"/>
</dbReference>
<dbReference type="PANTHER" id="PTHR36924:SF1">
    <property type="entry name" value="ANTITOXIN HIGA-1"/>
    <property type="match status" value="1"/>
</dbReference>
<evidence type="ECO:0000256" key="1">
    <source>
        <dbReference type="ARBA" id="ARBA00023125"/>
    </source>
</evidence>
<comment type="caution">
    <text evidence="2">The sequence shown here is derived from an EMBL/GenBank/DDBJ whole genome shotgun (WGS) entry which is preliminary data.</text>
</comment>
<evidence type="ECO:0000313" key="2">
    <source>
        <dbReference type="EMBL" id="MDI9240758.1"/>
    </source>
</evidence>
<proteinExistence type="predicted"/>
<dbReference type="RefSeq" id="WP_283214239.1">
    <property type="nucleotide sequence ID" value="NZ_JASGBI010000002.1"/>
</dbReference>